<dbReference type="PROSITE" id="PS51257">
    <property type="entry name" value="PROKAR_LIPOPROTEIN"/>
    <property type="match status" value="1"/>
</dbReference>
<evidence type="ECO:0000313" key="2">
    <source>
        <dbReference type="Proteomes" id="UP001236500"/>
    </source>
</evidence>
<dbReference type="EMBL" id="CP118605">
    <property type="protein sequence ID" value="WGL15350.1"/>
    <property type="molecule type" value="Genomic_DNA"/>
</dbReference>
<evidence type="ECO:0008006" key="3">
    <source>
        <dbReference type="Google" id="ProtNLM"/>
    </source>
</evidence>
<evidence type="ECO:0000313" key="1">
    <source>
        <dbReference type="EMBL" id="WGL15350.1"/>
    </source>
</evidence>
<gene>
    <name evidence="1" type="ORF">PVT68_11280</name>
</gene>
<dbReference type="RefSeq" id="WP_280318097.1">
    <property type="nucleotide sequence ID" value="NZ_CP118605.1"/>
</dbReference>
<protein>
    <recommendedName>
        <fullName evidence="3">Lipoprotein</fullName>
    </recommendedName>
</protein>
<name>A0ABY8NA51_9GAMM</name>
<dbReference type="Proteomes" id="UP001236500">
    <property type="component" value="Chromosome"/>
</dbReference>
<proteinExistence type="predicted"/>
<keyword evidence="2" id="KW-1185">Reference proteome</keyword>
<organism evidence="1 2">
    <name type="scientific">Microbulbifer bruguierae</name>
    <dbReference type="NCBI Taxonomy" id="3029061"/>
    <lineage>
        <taxon>Bacteria</taxon>
        <taxon>Pseudomonadati</taxon>
        <taxon>Pseudomonadota</taxon>
        <taxon>Gammaproteobacteria</taxon>
        <taxon>Cellvibrionales</taxon>
        <taxon>Microbulbiferaceae</taxon>
        <taxon>Microbulbifer</taxon>
    </lineage>
</organism>
<sequence>MYKVLSIAVAALLLASCDGEWVNTPPEDKSEYIFFDIDNAEHGWEVGFADYDSETVSPDLLSYGFEQLPPTRDDLSGLRVSGDNRSSDLFMYITKRFSGFEPNTRYELAMEIMFASNVPSGCLDASASPGEGVTIKAGATTFKPAVIDNGAGDFYMNLDKGSQVSSGSDAIAIGNFANSKTCESGDFSYEVKVLHNDDDSFFVETNDSGDLWILFGTDSGFMGTTTIYYLGGEIKATEVL</sequence>
<reference evidence="1 2" key="1">
    <citation type="submission" date="2023-02" db="EMBL/GenBank/DDBJ databases">
        <title>Description and genomic characterization of Microbulbifer bruguierae sp. nov., isolated from the sediment of mangrove plant Bruguiera sexangula.</title>
        <authorList>
            <person name="Long M."/>
        </authorList>
    </citation>
    <scope>NUCLEOTIDE SEQUENCE [LARGE SCALE GENOMIC DNA]</scope>
    <source>
        <strain evidence="1 2">H12</strain>
    </source>
</reference>
<accession>A0ABY8NA51</accession>